<accession>A0ABP7CX23</accession>
<evidence type="ECO:0000313" key="2">
    <source>
        <dbReference type="EMBL" id="GAA3696145.1"/>
    </source>
</evidence>
<dbReference type="EMBL" id="BAABCJ010000001">
    <property type="protein sequence ID" value="GAA3696145.1"/>
    <property type="molecule type" value="Genomic_DNA"/>
</dbReference>
<dbReference type="RefSeq" id="WP_344879792.1">
    <property type="nucleotide sequence ID" value="NZ_BAABCJ010000001.1"/>
</dbReference>
<organism evidence="2 3">
    <name type="scientific">Zhihengliuella alba</name>
    <dbReference type="NCBI Taxonomy" id="547018"/>
    <lineage>
        <taxon>Bacteria</taxon>
        <taxon>Bacillati</taxon>
        <taxon>Actinomycetota</taxon>
        <taxon>Actinomycetes</taxon>
        <taxon>Micrococcales</taxon>
        <taxon>Micrococcaceae</taxon>
        <taxon>Zhihengliuella</taxon>
    </lineage>
</organism>
<name>A0ABP7CX23_9MICC</name>
<dbReference type="InterPro" id="IPR021443">
    <property type="entry name" value="DUF3093"/>
</dbReference>
<protein>
    <submittedName>
        <fullName evidence="2">DUF3093 domain-containing protein</fullName>
    </submittedName>
</protein>
<sequence length="159" mass="17096">MADTSHTPDADVVYREYLWPAWWIWIIVLGAGGAGYAMLAPIGVGVGVIAGIVVAVLVTVAVLNHTLASGRIEVTRDSLRVGRARIEREHVGEVAAFRGEDATQQRGPALNGTAFMCFRGWIDPVVTIEITDPADATPYWITSTRRPEELAAVLTGARA</sequence>
<feature type="transmembrane region" description="Helical" evidence="1">
    <location>
        <begin position="46"/>
        <end position="67"/>
    </location>
</feature>
<evidence type="ECO:0000256" key="1">
    <source>
        <dbReference type="SAM" id="Phobius"/>
    </source>
</evidence>
<gene>
    <name evidence="2" type="ORF">GCM10022377_06180</name>
</gene>
<proteinExistence type="predicted"/>
<reference evidence="3" key="1">
    <citation type="journal article" date="2019" name="Int. J. Syst. Evol. Microbiol.">
        <title>The Global Catalogue of Microorganisms (GCM) 10K type strain sequencing project: providing services to taxonomists for standard genome sequencing and annotation.</title>
        <authorList>
            <consortium name="The Broad Institute Genomics Platform"/>
            <consortium name="The Broad Institute Genome Sequencing Center for Infectious Disease"/>
            <person name="Wu L."/>
            <person name="Ma J."/>
        </authorList>
    </citation>
    <scope>NUCLEOTIDE SEQUENCE [LARGE SCALE GENOMIC DNA]</scope>
    <source>
        <strain evidence="3">JCM 16961</strain>
    </source>
</reference>
<keyword evidence="1" id="KW-0472">Membrane</keyword>
<keyword evidence="3" id="KW-1185">Reference proteome</keyword>
<keyword evidence="1" id="KW-0812">Transmembrane</keyword>
<keyword evidence="1" id="KW-1133">Transmembrane helix</keyword>
<dbReference type="Pfam" id="PF11292">
    <property type="entry name" value="DUF3093"/>
    <property type="match status" value="1"/>
</dbReference>
<evidence type="ECO:0000313" key="3">
    <source>
        <dbReference type="Proteomes" id="UP001501536"/>
    </source>
</evidence>
<dbReference type="Proteomes" id="UP001501536">
    <property type="component" value="Unassembled WGS sequence"/>
</dbReference>
<feature type="transmembrane region" description="Helical" evidence="1">
    <location>
        <begin position="20"/>
        <end position="39"/>
    </location>
</feature>
<comment type="caution">
    <text evidence="2">The sequence shown here is derived from an EMBL/GenBank/DDBJ whole genome shotgun (WGS) entry which is preliminary data.</text>
</comment>